<dbReference type="EC" id="5.1.1.1" evidence="2"/>
<evidence type="ECO:0000259" key="1">
    <source>
        <dbReference type="Pfam" id="PF01168"/>
    </source>
</evidence>
<dbReference type="InterPro" id="IPR001608">
    <property type="entry name" value="Ala_racemase_N"/>
</dbReference>
<evidence type="ECO:0000313" key="3">
    <source>
        <dbReference type="Proteomes" id="UP001203338"/>
    </source>
</evidence>
<sequence length="421" mass="48522">MKLFLFMVLIGIILYWRHDKGSIHSLYFMRLQEQLQKYGVSHPRLVLDLDSLDHNIERVSEHFGDTSEVRIVAKSLPCFELIEYLQEKLQTNRLMVFHQPFLVQQLERFPHADILIGKPFPISALRKTLEHSEQMSVAAVERVKWLVDNIDRLKQYRKLAIEKQVTLKVAVELDVGLHRGGVEKTDELRVMLKQISEDDEHFQFSGFVGYEPHIGKIPELLKGQREPARVSALRQYQEFVDVVKNEFPSLWNDDLCLNGGGSMTYQLYPENDRTPFNELALGSAFVKPTDFDLFSLTDHKPAIYIATPVLKVLDRLQIPVMEKLNGFWKALTPNMARSYFIYGGWWKAVLESPKGLSNNALYGRSTNQELLTGSESTGLGVDDFVFLRPTQSEAVLLQFGRILVVRKEQVVGEWESFDQSY</sequence>
<dbReference type="Proteomes" id="UP001203338">
    <property type="component" value="Unassembled WGS sequence"/>
</dbReference>
<reference evidence="2 3" key="1">
    <citation type="submission" date="2022-05" db="EMBL/GenBank/DDBJ databases">
        <authorList>
            <person name="Park J.-S."/>
        </authorList>
    </citation>
    <scope>NUCLEOTIDE SEQUENCE [LARGE SCALE GENOMIC DNA]</scope>
    <source>
        <strain evidence="2 3">2012CJ34-2</strain>
    </source>
</reference>
<feature type="domain" description="Alanine racemase N-terminal" evidence="1">
    <location>
        <begin position="48"/>
        <end position="268"/>
    </location>
</feature>
<protein>
    <submittedName>
        <fullName evidence="2">Alanine racemase</fullName>
        <ecNumber evidence="2">5.1.1.1</ecNumber>
    </submittedName>
</protein>
<dbReference type="Pfam" id="PF01168">
    <property type="entry name" value="Ala_racemase_N"/>
    <property type="match status" value="1"/>
</dbReference>
<accession>A0ABT0PCQ4</accession>
<dbReference type="InterPro" id="IPR051466">
    <property type="entry name" value="D-amino_acid_metab_enzyme"/>
</dbReference>
<name>A0ABT0PCQ4_9GAMM</name>
<dbReference type="PANTHER" id="PTHR28004:SF2">
    <property type="entry name" value="D-SERINE DEHYDRATASE"/>
    <property type="match status" value="1"/>
</dbReference>
<dbReference type="Gene3D" id="3.20.20.10">
    <property type="entry name" value="Alanine racemase"/>
    <property type="match status" value="1"/>
</dbReference>
<dbReference type="GO" id="GO:0008784">
    <property type="term" value="F:alanine racemase activity"/>
    <property type="evidence" value="ECO:0007669"/>
    <property type="project" value="UniProtKB-EC"/>
</dbReference>
<dbReference type="RefSeq" id="WP_249698085.1">
    <property type="nucleotide sequence ID" value="NZ_JAMFLX010000004.1"/>
</dbReference>
<keyword evidence="2" id="KW-0413">Isomerase</keyword>
<dbReference type="SUPFAM" id="SSF51419">
    <property type="entry name" value="PLP-binding barrel"/>
    <property type="match status" value="1"/>
</dbReference>
<gene>
    <name evidence="2" type="ORF">M3P05_04305</name>
</gene>
<evidence type="ECO:0000313" key="2">
    <source>
        <dbReference type="EMBL" id="MCL6269165.1"/>
    </source>
</evidence>
<organism evidence="2 3">
    <name type="scientific">Parendozoicomonas callyspongiae</name>
    <dbReference type="NCBI Taxonomy" id="2942213"/>
    <lineage>
        <taxon>Bacteria</taxon>
        <taxon>Pseudomonadati</taxon>
        <taxon>Pseudomonadota</taxon>
        <taxon>Gammaproteobacteria</taxon>
        <taxon>Oceanospirillales</taxon>
        <taxon>Endozoicomonadaceae</taxon>
        <taxon>Parendozoicomonas</taxon>
    </lineage>
</organism>
<dbReference type="EMBL" id="JAMFLX010000004">
    <property type="protein sequence ID" value="MCL6269165.1"/>
    <property type="molecule type" value="Genomic_DNA"/>
</dbReference>
<proteinExistence type="predicted"/>
<dbReference type="InterPro" id="IPR029066">
    <property type="entry name" value="PLP-binding_barrel"/>
</dbReference>
<dbReference type="PANTHER" id="PTHR28004">
    <property type="entry name" value="ZGC:162816-RELATED"/>
    <property type="match status" value="1"/>
</dbReference>
<keyword evidence="3" id="KW-1185">Reference proteome</keyword>
<comment type="caution">
    <text evidence="2">The sequence shown here is derived from an EMBL/GenBank/DDBJ whole genome shotgun (WGS) entry which is preliminary data.</text>
</comment>